<dbReference type="RefSeq" id="WP_179407814.1">
    <property type="nucleotide sequence ID" value="NZ_BMGF01000004.1"/>
</dbReference>
<evidence type="ECO:0000313" key="2">
    <source>
        <dbReference type="Proteomes" id="UP000522081"/>
    </source>
</evidence>
<proteinExistence type="predicted"/>
<evidence type="ECO:0000313" key="1">
    <source>
        <dbReference type="EMBL" id="NYH96053.1"/>
    </source>
</evidence>
<organism evidence="1 2">
    <name type="scientific">Novosphingobium marinum</name>
    <dbReference type="NCBI Taxonomy" id="1514948"/>
    <lineage>
        <taxon>Bacteria</taxon>
        <taxon>Pseudomonadati</taxon>
        <taxon>Pseudomonadota</taxon>
        <taxon>Alphaproteobacteria</taxon>
        <taxon>Sphingomonadales</taxon>
        <taxon>Sphingomonadaceae</taxon>
        <taxon>Novosphingobium</taxon>
    </lineage>
</organism>
<name>A0A7Y9XZC0_9SPHN</name>
<reference evidence="1 2" key="1">
    <citation type="submission" date="2020-07" db="EMBL/GenBank/DDBJ databases">
        <title>Genomic Encyclopedia of Type Strains, Phase IV (KMG-IV): sequencing the most valuable type-strain genomes for metagenomic binning, comparative biology and taxonomic classification.</title>
        <authorList>
            <person name="Goeker M."/>
        </authorList>
    </citation>
    <scope>NUCLEOTIDE SEQUENCE [LARGE SCALE GENOMIC DNA]</scope>
    <source>
        <strain evidence="1 2">DSM 29043</strain>
    </source>
</reference>
<dbReference type="Proteomes" id="UP000522081">
    <property type="component" value="Unassembled WGS sequence"/>
</dbReference>
<accession>A0A7Y9XZC0</accession>
<keyword evidence="2" id="KW-1185">Reference proteome</keyword>
<sequence>MAIHGDCVSATQAAGVLVSHLAADRCDLVSETGTMLAEGEASLWIGAIGPLAVVAEERRGKHVIVRFREPLDPRIVDHFKGA</sequence>
<dbReference type="AlphaFoldDB" id="A0A7Y9XZC0"/>
<dbReference type="EMBL" id="JACBZF010000004">
    <property type="protein sequence ID" value="NYH96053.1"/>
    <property type="molecule type" value="Genomic_DNA"/>
</dbReference>
<gene>
    <name evidence="1" type="ORF">FHS75_002385</name>
</gene>
<protein>
    <submittedName>
        <fullName evidence="1">Putative copper export protein</fullName>
    </submittedName>
</protein>
<comment type="caution">
    <text evidence="1">The sequence shown here is derived from an EMBL/GenBank/DDBJ whole genome shotgun (WGS) entry which is preliminary data.</text>
</comment>